<dbReference type="EMBL" id="LFBU01000001">
    <property type="protein sequence ID" value="KMQ76145.1"/>
    <property type="molecule type" value="Genomic_DNA"/>
</dbReference>
<dbReference type="InterPro" id="IPR002035">
    <property type="entry name" value="VWF_A"/>
</dbReference>
<dbReference type="InterPro" id="IPR051928">
    <property type="entry name" value="NorD/CobT"/>
</dbReference>
<organism evidence="2 3">
    <name type="scientific">Marinobacter subterrani</name>
    <dbReference type="NCBI Taxonomy" id="1658765"/>
    <lineage>
        <taxon>Bacteria</taxon>
        <taxon>Pseudomonadati</taxon>
        <taxon>Pseudomonadota</taxon>
        <taxon>Gammaproteobacteria</taxon>
        <taxon>Pseudomonadales</taxon>
        <taxon>Marinobacteraceae</taxon>
        <taxon>Marinobacter</taxon>
    </lineage>
</organism>
<name>A0A0J7M5E2_9GAMM</name>
<sequence length="609" mass="69257">MEEFIGKIWDRWLTRQVTSDFTSASVNLTDLQAELTLYYRALGGAPGKTLEPADARKVRLRRTGMQRVAGSHQRFALPWQDDRSVRLPASLAVFSSPRLNTSLYYWLVAMAARLPQVSNWFRDNQQAALALTSSYPGLNRQYKELVAELMALRPPVDDIPEDLRRRELAVAQALREPGLLADLPSSAFDCFPVWLWLYPQPPTLFSVPVATTGSGPELEAGERSSEQQTLQQRKQAQRIDDEHETDGLLVFLPDSLMSWTEQINLDRCQDDDSDDDFEQIANDIDLITVSRQRKATAAKVKFDLDLPAAENDELCLGPGIRLPEWHYRKGRLRPDVCLLQPLLADEAEPVSLPAHLRQTSEEVRRKFALVGLGNTRLRGQPDGQDLDLDAWIDEYSKPLRDTARQNFFLDQRKTHRDFCCLILADLSLSTEGYVSDDCQVIDVIRDSLMVLAEGLDQTRDDFAIYGFSSVRNSHVRYQLMKNFGEPYSDRVRGRIARIKPGFYTRMGAAIRQSSRILERQPQAHRVLLLVSDGKPNDLDQYEGRYGIEDTRQAIIEARQLGITPYCVTVDECGHDYLPYLFGRDGFAVVSDPTQLPRVLPRIYLNVSTH</sequence>
<dbReference type="STRING" id="1658765.Msub_12354"/>
<keyword evidence="3" id="KW-1185">Reference proteome</keyword>
<dbReference type="InterPro" id="IPR036465">
    <property type="entry name" value="vWFA_dom_sf"/>
</dbReference>
<dbReference type="Gene3D" id="3.40.50.410">
    <property type="entry name" value="von Willebrand factor, type A domain"/>
    <property type="match status" value="1"/>
</dbReference>
<evidence type="ECO:0000313" key="3">
    <source>
        <dbReference type="Proteomes" id="UP000036102"/>
    </source>
</evidence>
<evidence type="ECO:0000259" key="1">
    <source>
        <dbReference type="PROSITE" id="PS50234"/>
    </source>
</evidence>
<feature type="domain" description="VWFA" evidence="1">
    <location>
        <begin position="417"/>
        <end position="602"/>
    </location>
</feature>
<dbReference type="RefSeq" id="WP_048496159.1">
    <property type="nucleotide sequence ID" value="NZ_LFBU01000001.1"/>
</dbReference>
<protein>
    <submittedName>
        <fullName evidence="2">Nitric oxide reductase activation protein</fullName>
    </submittedName>
</protein>
<comment type="caution">
    <text evidence="2">The sequence shown here is derived from an EMBL/GenBank/DDBJ whole genome shotgun (WGS) entry which is preliminary data.</text>
</comment>
<dbReference type="Proteomes" id="UP000036102">
    <property type="component" value="Unassembled WGS sequence"/>
</dbReference>
<proteinExistence type="predicted"/>
<dbReference type="PANTHER" id="PTHR41248">
    <property type="entry name" value="NORD PROTEIN"/>
    <property type="match status" value="1"/>
</dbReference>
<dbReference type="OrthoDB" id="9758211at2"/>
<dbReference type="SUPFAM" id="SSF53300">
    <property type="entry name" value="vWA-like"/>
    <property type="match status" value="1"/>
</dbReference>
<dbReference type="CDD" id="cd01454">
    <property type="entry name" value="vWA_norD_type"/>
    <property type="match status" value="1"/>
</dbReference>
<dbReference type="PATRIC" id="fig|1658765.3.peg.2370"/>
<dbReference type="AlphaFoldDB" id="A0A0J7M5E2"/>
<accession>A0A0J7M5E2</accession>
<dbReference type="PROSITE" id="PS50234">
    <property type="entry name" value="VWFA"/>
    <property type="match status" value="1"/>
</dbReference>
<gene>
    <name evidence="2" type="ORF">Msub_12354</name>
</gene>
<dbReference type="PANTHER" id="PTHR41248:SF1">
    <property type="entry name" value="NORD PROTEIN"/>
    <property type="match status" value="1"/>
</dbReference>
<dbReference type="SMART" id="SM00327">
    <property type="entry name" value="VWA"/>
    <property type="match status" value="1"/>
</dbReference>
<reference evidence="2 3" key="1">
    <citation type="submission" date="2015-06" db="EMBL/GenBank/DDBJ databases">
        <title>Marinobacter subterrani, a genetically tractable neutrophilic iron-oxidizing strain isolated from the Soudan Iron Mine.</title>
        <authorList>
            <person name="Bonis B.M."/>
            <person name="Gralnick J.A."/>
        </authorList>
    </citation>
    <scope>NUCLEOTIDE SEQUENCE [LARGE SCALE GENOMIC DNA]</scope>
    <source>
        <strain evidence="2 3">JG233</strain>
    </source>
</reference>
<evidence type="ECO:0000313" key="2">
    <source>
        <dbReference type="EMBL" id="KMQ76145.1"/>
    </source>
</evidence>